<evidence type="ECO:0000259" key="20">
    <source>
        <dbReference type="PROSITE" id="PS50011"/>
    </source>
</evidence>
<dbReference type="InterPro" id="IPR011009">
    <property type="entry name" value="Kinase-like_dom_sf"/>
</dbReference>
<dbReference type="Pfam" id="PF23008">
    <property type="entry name" value="FN3_Tor_3rd"/>
    <property type="match status" value="1"/>
</dbReference>
<dbReference type="SUPFAM" id="SSF56112">
    <property type="entry name" value="Protein kinase-like (PK-like)"/>
    <property type="match status" value="1"/>
</dbReference>
<dbReference type="InterPro" id="IPR017441">
    <property type="entry name" value="Protein_kinase_ATP_BS"/>
</dbReference>
<feature type="active site" description="Proton acceptor" evidence="14">
    <location>
        <position position="557"/>
    </location>
</feature>
<evidence type="ECO:0000256" key="4">
    <source>
        <dbReference type="ARBA" id="ARBA00022692"/>
    </source>
</evidence>
<accession>A0AAU9TZ05</accession>
<evidence type="ECO:0000256" key="12">
    <source>
        <dbReference type="ARBA" id="ARBA00023180"/>
    </source>
</evidence>
<evidence type="ECO:0000256" key="5">
    <source>
        <dbReference type="ARBA" id="ARBA00022729"/>
    </source>
</evidence>
<dbReference type="GO" id="GO:0046872">
    <property type="term" value="F:metal ion binding"/>
    <property type="evidence" value="ECO:0007669"/>
    <property type="project" value="UniProtKB-KW"/>
</dbReference>
<gene>
    <name evidence="21" type="ORF">EEDITHA_LOCUS5760</name>
</gene>
<keyword evidence="3" id="KW-0808">Transferase</keyword>
<comment type="catalytic activity">
    <reaction evidence="13">
        <text>L-tyrosyl-[protein] + ATP = O-phospho-L-tyrosyl-[protein] + ADP + H(+)</text>
        <dbReference type="Rhea" id="RHEA:10596"/>
        <dbReference type="Rhea" id="RHEA-COMP:10136"/>
        <dbReference type="Rhea" id="RHEA-COMP:20101"/>
        <dbReference type="ChEBI" id="CHEBI:15378"/>
        <dbReference type="ChEBI" id="CHEBI:30616"/>
        <dbReference type="ChEBI" id="CHEBI:46858"/>
        <dbReference type="ChEBI" id="CHEBI:61978"/>
        <dbReference type="ChEBI" id="CHEBI:456216"/>
        <dbReference type="EC" id="2.7.10.1"/>
    </reaction>
</comment>
<keyword evidence="12" id="KW-0325">Glycoprotein</keyword>
<dbReference type="GO" id="GO:1902533">
    <property type="term" value="P:positive regulation of intracellular signal transduction"/>
    <property type="evidence" value="ECO:0007669"/>
    <property type="project" value="UniProtKB-ARBA"/>
</dbReference>
<dbReference type="GO" id="GO:0005524">
    <property type="term" value="F:ATP binding"/>
    <property type="evidence" value="ECO:0007669"/>
    <property type="project" value="UniProtKB-UniRule"/>
</dbReference>
<evidence type="ECO:0000313" key="21">
    <source>
        <dbReference type="EMBL" id="CAH2089735.1"/>
    </source>
</evidence>
<evidence type="ECO:0000313" key="22">
    <source>
        <dbReference type="Proteomes" id="UP001153954"/>
    </source>
</evidence>
<dbReference type="AlphaFoldDB" id="A0AAU9TZ05"/>
<proteinExistence type="predicted"/>
<dbReference type="GO" id="GO:0005886">
    <property type="term" value="C:plasma membrane"/>
    <property type="evidence" value="ECO:0007669"/>
    <property type="project" value="TreeGrafter"/>
</dbReference>
<keyword evidence="16" id="KW-0479">Metal-binding</keyword>
<dbReference type="GO" id="GO:0004714">
    <property type="term" value="F:transmembrane receptor protein tyrosine kinase activity"/>
    <property type="evidence" value="ECO:0007669"/>
    <property type="project" value="UniProtKB-EC"/>
</dbReference>
<keyword evidence="7" id="KW-0418">Kinase</keyword>
<dbReference type="GO" id="GO:0007169">
    <property type="term" value="P:cell surface receptor protein tyrosine kinase signaling pathway"/>
    <property type="evidence" value="ECO:0007669"/>
    <property type="project" value="TreeGrafter"/>
</dbReference>
<evidence type="ECO:0000256" key="1">
    <source>
        <dbReference type="ARBA" id="ARBA00004479"/>
    </source>
</evidence>
<comment type="subcellular location">
    <subcellularLocation>
        <location evidence="1">Membrane</location>
        <topology evidence="1">Single-pass type I membrane protein</topology>
    </subcellularLocation>
</comment>
<keyword evidence="16" id="KW-0460">Magnesium</keyword>
<feature type="binding site" evidence="15 17">
    <location>
        <position position="417"/>
    </location>
    <ligand>
        <name>ATP</name>
        <dbReference type="ChEBI" id="CHEBI:30616"/>
    </ligand>
</feature>
<feature type="domain" description="Protein kinase" evidence="20">
    <location>
        <begin position="388"/>
        <end position="688"/>
    </location>
</feature>
<keyword evidence="10 19" id="KW-0472">Membrane</keyword>
<feature type="region of interest" description="Disordered" evidence="18">
    <location>
        <begin position="735"/>
        <end position="756"/>
    </location>
</feature>
<evidence type="ECO:0000256" key="6">
    <source>
        <dbReference type="ARBA" id="ARBA00022741"/>
    </source>
</evidence>
<keyword evidence="22" id="KW-1185">Reference proteome</keyword>
<dbReference type="InterPro" id="IPR008266">
    <property type="entry name" value="Tyr_kinase_AS"/>
</dbReference>
<keyword evidence="9 19" id="KW-1133">Transmembrane helix</keyword>
<dbReference type="Gene3D" id="1.10.510.10">
    <property type="entry name" value="Transferase(Phosphotransferase) domain 1"/>
    <property type="match status" value="1"/>
</dbReference>
<dbReference type="CDD" id="cd00192">
    <property type="entry name" value="PTKc"/>
    <property type="match status" value="1"/>
</dbReference>
<dbReference type="PANTHER" id="PTHR24416:SF620">
    <property type="entry name" value="TYROSINE-PROTEIN KINASE RECEPTOR TORSO"/>
    <property type="match status" value="1"/>
</dbReference>
<dbReference type="Proteomes" id="UP001153954">
    <property type="component" value="Unassembled WGS sequence"/>
</dbReference>
<protein>
    <recommendedName>
        <fullName evidence="2">receptor protein-tyrosine kinase</fullName>
        <ecNumber evidence="2">2.7.10.1</ecNumber>
    </recommendedName>
</protein>
<dbReference type="PROSITE" id="PS00109">
    <property type="entry name" value="PROTEIN_KINASE_TYR"/>
    <property type="match status" value="1"/>
</dbReference>
<dbReference type="InterPro" id="IPR000719">
    <property type="entry name" value="Prot_kinase_dom"/>
</dbReference>
<evidence type="ECO:0000256" key="2">
    <source>
        <dbReference type="ARBA" id="ARBA00011902"/>
    </source>
</evidence>
<keyword evidence="4 19" id="KW-0812">Transmembrane</keyword>
<dbReference type="Pfam" id="PF23006">
    <property type="entry name" value="Tor_FN3_1st"/>
    <property type="match status" value="1"/>
</dbReference>
<evidence type="ECO:0000256" key="8">
    <source>
        <dbReference type="ARBA" id="ARBA00022840"/>
    </source>
</evidence>
<evidence type="ECO:0000256" key="17">
    <source>
        <dbReference type="PROSITE-ProRule" id="PRU10141"/>
    </source>
</evidence>
<evidence type="ECO:0000256" key="9">
    <source>
        <dbReference type="ARBA" id="ARBA00022989"/>
    </source>
</evidence>
<dbReference type="InterPro" id="IPR049336">
    <property type="entry name" value="Tor_FN3_2nd"/>
</dbReference>
<dbReference type="SMART" id="SM00219">
    <property type="entry name" value="TyrKc"/>
    <property type="match status" value="1"/>
</dbReference>
<name>A0AAU9TZ05_EUPED</name>
<dbReference type="SUPFAM" id="SSF49265">
    <property type="entry name" value="Fibronectin type III"/>
    <property type="match status" value="1"/>
</dbReference>
<keyword evidence="5" id="KW-0732">Signal</keyword>
<dbReference type="Pfam" id="PF07714">
    <property type="entry name" value="PK_Tyr_Ser-Thr"/>
    <property type="match status" value="1"/>
</dbReference>
<sequence length="756" mass="86451">MMSIVILFIIKGQTRNVNERQEVKIKCQSESKVNFAVMPSKYRQLMILINDNQNDEIINHALIKPDHKYGEIFTPSGNSSFWMTTLDNAGVPSLWRRGLEVQPWENVQRELKKKNYNIQVNLLEQLNVTNTSVIDGFFTWNSSDSSDSCFYVTNTCNKATQGGFFDKRIKPDQNRNIKINNLPLNDTCTFQVRGKYGETSLTYRTPACDQIPTCTPLPDIPENVTLDPYQDVNEMWKVHVRWAPPLHAPALYNITLRTNNYTQNNTIPGNMTETQFVHVRGYGEYNVSLTAYSATGRHVHTSRRAMFPFRQPASTSVALLVGAAWMSALLVTVALLVVMMYWRRRMRAVHSNVYYRDPFEKINQDGDIDLGGSEPGSEDQWEVRPERLLLHEVIGEGAFGVVRRGTFAPSNKDVAVKMLKGFPSVDEIRSFRAEMELMKSVGSHPHVVSLLGCCSGRRPLIVAEYCSRGDLLSYLRCSWDMMMSRRNIKYYNNKEGINYRNYIFKYKPNDSKFVSNRLYDLQGVYDTELTYRDLLSFCRQIAMGMEFLASNRVVHRDLAARNVLVTADRTLKIADFGLSRDVYEKNQYKQEGNGKMPVKWMALESLSHRIYTTQSDVWSFGVVLWEVVTMGGAPYAGVGAARLPRLLLAGYRMPRPPNCTPALYDLMLSCWNECPRSRPTFGELHAQLDEMLCACADHYLTLALPADVPETHLRPHRYMRMLIRGMRKRGKSYERPLAAPTNHYTDQPAAAPPARC</sequence>
<evidence type="ECO:0000256" key="16">
    <source>
        <dbReference type="PIRSR" id="PIRSR000615-3"/>
    </source>
</evidence>
<dbReference type="InterPro" id="IPR050122">
    <property type="entry name" value="RTK"/>
</dbReference>
<evidence type="ECO:0000256" key="7">
    <source>
        <dbReference type="ARBA" id="ARBA00022777"/>
    </source>
</evidence>
<keyword evidence="11" id="KW-0829">Tyrosine-protein kinase</keyword>
<evidence type="ECO:0000256" key="19">
    <source>
        <dbReference type="SAM" id="Phobius"/>
    </source>
</evidence>
<feature type="binding site" evidence="15">
    <location>
        <begin position="464"/>
        <end position="470"/>
    </location>
    <ligand>
        <name>ATP</name>
        <dbReference type="ChEBI" id="CHEBI:30616"/>
    </ligand>
</feature>
<feature type="transmembrane region" description="Helical" evidence="19">
    <location>
        <begin position="317"/>
        <end position="342"/>
    </location>
</feature>
<dbReference type="PANTHER" id="PTHR24416">
    <property type="entry name" value="TYROSINE-PROTEIN KINASE RECEPTOR"/>
    <property type="match status" value="1"/>
</dbReference>
<evidence type="ECO:0000256" key="14">
    <source>
        <dbReference type="PIRSR" id="PIRSR000615-1"/>
    </source>
</evidence>
<feature type="binding site" evidence="15">
    <location>
        <begin position="395"/>
        <end position="402"/>
    </location>
    <ligand>
        <name>ATP</name>
        <dbReference type="ChEBI" id="CHEBI:30616"/>
    </ligand>
</feature>
<dbReference type="InterPro" id="IPR001245">
    <property type="entry name" value="Ser-Thr/Tyr_kinase_cat_dom"/>
</dbReference>
<feature type="binding site" evidence="16">
    <location>
        <position position="562"/>
    </location>
    <ligand>
        <name>Mg(2+)</name>
        <dbReference type="ChEBI" id="CHEBI:18420"/>
    </ligand>
</feature>
<dbReference type="InterPro" id="IPR054166">
    <property type="entry name" value="Tor_FN3_3nd"/>
</dbReference>
<dbReference type="Pfam" id="PF21468">
    <property type="entry name" value="Tor_FN3_2nd"/>
    <property type="match status" value="1"/>
</dbReference>
<organism evidence="21 22">
    <name type="scientific">Euphydryas editha</name>
    <name type="common">Edith's checkerspot</name>
    <dbReference type="NCBI Taxonomy" id="104508"/>
    <lineage>
        <taxon>Eukaryota</taxon>
        <taxon>Metazoa</taxon>
        <taxon>Ecdysozoa</taxon>
        <taxon>Arthropoda</taxon>
        <taxon>Hexapoda</taxon>
        <taxon>Insecta</taxon>
        <taxon>Pterygota</taxon>
        <taxon>Neoptera</taxon>
        <taxon>Endopterygota</taxon>
        <taxon>Lepidoptera</taxon>
        <taxon>Glossata</taxon>
        <taxon>Ditrysia</taxon>
        <taxon>Papilionoidea</taxon>
        <taxon>Nymphalidae</taxon>
        <taxon>Nymphalinae</taxon>
        <taxon>Euphydryas</taxon>
    </lineage>
</organism>
<dbReference type="PROSITE" id="PS50011">
    <property type="entry name" value="PROTEIN_KINASE_DOM"/>
    <property type="match status" value="1"/>
</dbReference>
<dbReference type="GO" id="GO:0043235">
    <property type="term" value="C:receptor complex"/>
    <property type="evidence" value="ECO:0007669"/>
    <property type="project" value="TreeGrafter"/>
</dbReference>
<feature type="binding site" evidence="15">
    <location>
        <position position="561"/>
    </location>
    <ligand>
        <name>ATP</name>
        <dbReference type="ChEBI" id="CHEBI:30616"/>
    </ligand>
</feature>
<dbReference type="Gene3D" id="3.30.200.20">
    <property type="entry name" value="Phosphorylase Kinase, domain 1"/>
    <property type="match status" value="1"/>
</dbReference>
<evidence type="ECO:0000256" key="13">
    <source>
        <dbReference type="ARBA" id="ARBA00051243"/>
    </source>
</evidence>
<reference evidence="21" key="1">
    <citation type="submission" date="2022-03" db="EMBL/GenBank/DDBJ databases">
        <authorList>
            <person name="Tunstrom K."/>
        </authorList>
    </citation>
    <scope>NUCLEOTIDE SEQUENCE</scope>
</reference>
<dbReference type="PROSITE" id="PS00107">
    <property type="entry name" value="PROTEIN_KINASE_ATP"/>
    <property type="match status" value="1"/>
</dbReference>
<evidence type="ECO:0000256" key="11">
    <source>
        <dbReference type="ARBA" id="ARBA00023137"/>
    </source>
</evidence>
<evidence type="ECO:0000256" key="10">
    <source>
        <dbReference type="ARBA" id="ARBA00023136"/>
    </source>
</evidence>
<dbReference type="InterPro" id="IPR036116">
    <property type="entry name" value="FN3_sf"/>
</dbReference>
<feature type="binding site" evidence="16">
    <location>
        <position position="575"/>
    </location>
    <ligand>
        <name>Mg(2+)</name>
        <dbReference type="ChEBI" id="CHEBI:18420"/>
    </ligand>
</feature>
<comment type="caution">
    <text evidence="21">The sequence shown here is derived from an EMBL/GenBank/DDBJ whole genome shotgun (WGS) entry which is preliminary data.</text>
</comment>
<evidence type="ECO:0000256" key="15">
    <source>
        <dbReference type="PIRSR" id="PIRSR000615-2"/>
    </source>
</evidence>
<dbReference type="InterPro" id="IPR054167">
    <property type="entry name" value="Tor_FN3_1st"/>
</dbReference>
<keyword evidence="8 15" id="KW-0067">ATP-binding</keyword>
<evidence type="ECO:0000256" key="18">
    <source>
        <dbReference type="SAM" id="MobiDB-lite"/>
    </source>
</evidence>
<dbReference type="FunFam" id="1.10.510.10:FF:000190">
    <property type="entry name" value="Proto-oncogene tyrosine-protein kinase receptor Ret"/>
    <property type="match status" value="1"/>
</dbReference>
<keyword evidence="6 15" id="KW-0547">Nucleotide-binding</keyword>
<dbReference type="EC" id="2.7.10.1" evidence="2"/>
<evidence type="ECO:0000256" key="3">
    <source>
        <dbReference type="ARBA" id="ARBA00022679"/>
    </source>
</evidence>
<dbReference type="InterPro" id="IPR020635">
    <property type="entry name" value="Tyr_kinase_cat_dom"/>
</dbReference>
<dbReference type="EMBL" id="CAKOGL010000008">
    <property type="protein sequence ID" value="CAH2089735.1"/>
    <property type="molecule type" value="Genomic_DNA"/>
</dbReference>